<evidence type="ECO:0000259" key="7">
    <source>
        <dbReference type="PROSITE" id="PS51330"/>
    </source>
</evidence>
<evidence type="ECO:0000256" key="5">
    <source>
        <dbReference type="ARBA" id="ARBA00023002"/>
    </source>
</evidence>
<dbReference type="GO" id="GO:0046452">
    <property type="term" value="P:dihydrofolate metabolic process"/>
    <property type="evidence" value="ECO:0007669"/>
    <property type="project" value="TreeGrafter"/>
</dbReference>
<feature type="domain" description="DHFR" evidence="7">
    <location>
        <begin position="21"/>
        <end position="186"/>
    </location>
</feature>
<accession>A0A482XY96</accession>
<evidence type="ECO:0000313" key="8">
    <source>
        <dbReference type="EMBL" id="RZH67500.1"/>
    </source>
</evidence>
<dbReference type="OrthoDB" id="198183at2157"/>
<dbReference type="PANTHER" id="PTHR48069">
    <property type="entry name" value="DIHYDROFOLATE REDUCTASE"/>
    <property type="match status" value="1"/>
</dbReference>
<dbReference type="InterPro" id="IPR012259">
    <property type="entry name" value="DHFR"/>
</dbReference>
<dbReference type="GO" id="GO:0046655">
    <property type="term" value="P:folic acid metabolic process"/>
    <property type="evidence" value="ECO:0007669"/>
    <property type="project" value="TreeGrafter"/>
</dbReference>
<dbReference type="Gene3D" id="3.40.430.10">
    <property type="entry name" value="Dihydrofolate Reductase, subunit A"/>
    <property type="match status" value="1"/>
</dbReference>
<proteinExistence type="inferred from homology"/>
<dbReference type="GO" id="GO:0050661">
    <property type="term" value="F:NADP binding"/>
    <property type="evidence" value="ECO:0007669"/>
    <property type="project" value="InterPro"/>
</dbReference>
<dbReference type="PROSITE" id="PS51330">
    <property type="entry name" value="DHFR_2"/>
    <property type="match status" value="1"/>
</dbReference>
<gene>
    <name evidence="8" type="ORF">ELS17_11595</name>
</gene>
<dbReference type="RefSeq" id="WP_130170806.1">
    <property type="nucleotide sequence ID" value="NZ_SHMR01000005.1"/>
</dbReference>
<comment type="caution">
    <text evidence="8">The sequence shown here is derived from an EMBL/GenBank/DDBJ whole genome shotgun (WGS) entry which is preliminary data.</text>
</comment>
<dbReference type="GO" id="GO:0006730">
    <property type="term" value="P:one-carbon metabolic process"/>
    <property type="evidence" value="ECO:0007669"/>
    <property type="project" value="UniProtKB-KW"/>
</dbReference>
<dbReference type="Proteomes" id="UP000292704">
    <property type="component" value="Unassembled WGS sequence"/>
</dbReference>
<dbReference type="STRING" id="222984.GCA_000731985_01286"/>
<dbReference type="EC" id="1.5.1.3" evidence="2"/>
<keyword evidence="3" id="KW-0554">One-carbon metabolism</keyword>
<evidence type="ECO:0000256" key="2">
    <source>
        <dbReference type="ARBA" id="ARBA00012856"/>
    </source>
</evidence>
<reference evidence="8 9" key="1">
    <citation type="submission" date="2019-02" db="EMBL/GenBank/DDBJ databases">
        <title>Genome analysis provides insights into bioremediation potentialities and Haloocin production by Natrinema altunense strain 4.1R isolated from Chott Douz in Tunisian desert.</title>
        <authorList>
            <person name="Najjari A."/>
            <person name="Youssef N."/>
            <person name="Ben Dhia O."/>
            <person name="Ferjani R."/>
            <person name="El Hidri D."/>
            <person name="Ouzari H.I."/>
            <person name="Cherif A."/>
        </authorList>
    </citation>
    <scope>NUCLEOTIDE SEQUENCE [LARGE SCALE GENOMIC DNA]</scope>
    <source>
        <strain evidence="8 9">4.1R</strain>
    </source>
</reference>
<comment type="pathway">
    <text evidence="1">Cofactor biosynthesis; tetrahydrofolate biosynthesis; 5,6,7,8-tetrahydrofolate from 7,8-dihydrofolate: step 1/1.</text>
</comment>
<organism evidence="8 9">
    <name type="scientific">Natrinema altunense</name>
    <dbReference type="NCBI Taxonomy" id="222984"/>
    <lineage>
        <taxon>Archaea</taxon>
        <taxon>Methanobacteriati</taxon>
        <taxon>Methanobacteriota</taxon>
        <taxon>Stenosarchaea group</taxon>
        <taxon>Halobacteria</taxon>
        <taxon>Halobacteriales</taxon>
        <taxon>Natrialbaceae</taxon>
        <taxon>Natrinema</taxon>
    </lineage>
</organism>
<dbReference type="PIRSF" id="PIRSF000194">
    <property type="entry name" value="DHFR"/>
    <property type="match status" value="1"/>
</dbReference>
<dbReference type="PANTHER" id="PTHR48069:SF3">
    <property type="entry name" value="DIHYDROFOLATE REDUCTASE"/>
    <property type="match status" value="1"/>
</dbReference>
<dbReference type="GO" id="GO:0004146">
    <property type="term" value="F:dihydrofolate reductase activity"/>
    <property type="evidence" value="ECO:0007669"/>
    <property type="project" value="UniProtKB-EC"/>
</dbReference>
<dbReference type="GO" id="GO:0005829">
    <property type="term" value="C:cytosol"/>
    <property type="evidence" value="ECO:0007669"/>
    <property type="project" value="TreeGrafter"/>
</dbReference>
<dbReference type="AlphaFoldDB" id="A0A482XY96"/>
<dbReference type="InterPro" id="IPR017925">
    <property type="entry name" value="DHFR_CS"/>
</dbReference>
<dbReference type="PROSITE" id="PS00075">
    <property type="entry name" value="DHFR_1"/>
    <property type="match status" value="1"/>
</dbReference>
<sequence length="186" mass="20496">MSEDRDEAADATPSALETDRELVGIVAVADNGVIGRDGDMPWHIPDDLQHFKEATMDHPVVMGRVTYEGILETLGEPLPGRTTVVVTSRDLETPDNAVIANGLEEAVDRADTAARERHGDADRIFIAGGATVYEGFLPALDRLVVTEVHDEPDGDTFFPGWERASWTEASRDERDGFAFVEYVRER</sequence>
<dbReference type="InterPro" id="IPR024072">
    <property type="entry name" value="DHFR-like_dom_sf"/>
</dbReference>
<dbReference type="GO" id="GO:0046654">
    <property type="term" value="P:tetrahydrofolate biosynthetic process"/>
    <property type="evidence" value="ECO:0007669"/>
    <property type="project" value="InterPro"/>
</dbReference>
<protein>
    <recommendedName>
        <fullName evidence="2">dihydrofolate reductase</fullName>
        <ecNumber evidence="2">1.5.1.3</ecNumber>
    </recommendedName>
</protein>
<evidence type="ECO:0000256" key="1">
    <source>
        <dbReference type="ARBA" id="ARBA00004903"/>
    </source>
</evidence>
<evidence type="ECO:0000256" key="4">
    <source>
        <dbReference type="ARBA" id="ARBA00022857"/>
    </source>
</evidence>
<evidence type="ECO:0000256" key="6">
    <source>
        <dbReference type="RuleBase" id="RU004474"/>
    </source>
</evidence>
<dbReference type="InterPro" id="IPR001796">
    <property type="entry name" value="DHFR_dom"/>
</dbReference>
<name>A0A482XY96_9EURY</name>
<dbReference type="EMBL" id="SHMR01000005">
    <property type="protein sequence ID" value="RZH67500.1"/>
    <property type="molecule type" value="Genomic_DNA"/>
</dbReference>
<evidence type="ECO:0000313" key="9">
    <source>
        <dbReference type="Proteomes" id="UP000292704"/>
    </source>
</evidence>
<dbReference type="PRINTS" id="PR00070">
    <property type="entry name" value="DHFR"/>
</dbReference>
<keyword evidence="5" id="KW-0560">Oxidoreductase</keyword>
<dbReference type="CDD" id="cd00209">
    <property type="entry name" value="DHFR"/>
    <property type="match status" value="1"/>
</dbReference>
<comment type="similarity">
    <text evidence="6">Belongs to the dihydrofolate reductase family.</text>
</comment>
<keyword evidence="4" id="KW-0521">NADP</keyword>
<evidence type="ECO:0000256" key="3">
    <source>
        <dbReference type="ARBA" id="ARBA00022563"/>
    </source>
</evidence>
<dbReference type="SUPFAM" id="SSF53597">
    <property type="entry name" value="Dihydrofolate reductase-like"/>
    <property type="match status" value="1"/>
</dbReference>
<dbReference type="Pfam" id="PF00186">
    <property type="entry name" value="DHFR_1"/>
    <property type="match status" value="1"/>
</dbReference>